<name>A0ABY7YSY7_9HYPH</name>
<protein>
    <submittedName>
        <fullName evidence="6">Di-heme oxidoredictase family protein</fullName>
    </submittedName>
</protein>
<dbReference type="InterPro" id="IPR051395">
    <property type="entry name" value="Cytochrome_c_Peroxidase/MauG"/>
</dbReference>
<dbReference type="PANTHER" id="PTHR30600">
    <property type="entry name" value="CYTOCHROME C PEROXIDASE-RELATED"/>
    <property type="match status" value="1"/>
</dbReference>
<evidence type="ECO:0000256" key="3">
    <source>
        <dbReference type="ARBA" id="ARBA00023004"/>
    </source>
</evidence>
<evidence type="ECO:0000259" key="5">
    <source>
        <dbReference type="PROSITE" id="PS51007"/>
    </source>
</evidence>
<dbReference type="RefSeq" id="WP_282209945.1">
    <property type="nucleotide sequence ID" value="NZ_CP118247.1"/>
</dbReference>
<keyword evidence="2 4" id="KW-0479">Metal-binding</keyword>
<reference evidence="6 7" key="1">
    <citation type="submission" date="2023-02" db="EMBL/GenBank/DDBJ databases">
        <title>Devosia chondri sp. nov., isolated from the phycosphere of marine algae.</title>
        <authorList>
            <person name="Kim J.M."/>
            <person name="Lee J.K."/>
            <person name="Choi B.J."/>
            <person name="Bayburt H."/>
            <person name="Jeon C.O."/>
        </authorList>
    </citation>
    <scope>NUCLEOTIDE SEQUENCE [LARGE SCALE GENOMIC DNA]</scope>
    <source>
        <strain evidence="6 7">G2-5</strain>
    </source>
</reference>
<dbReference type="InterPro" id="IPR036909">
    <property type="entry name" value="Cyt_c-like_dom_sf"/>
</dbReference>
<evidence type="ECO:0000313" key="6">
    <source>
        <dbReference type="EMBL" id="WDR04424.1"/>
    </source>
</evidence>
<proteinExistence type="predicted"/>
<dbReference type="PROSITE" id="PS51007">
    <property type="entry name" value="CYTC"/>
    <property type="match status" value="1"/>
</dbReference>
<dbReference type="Pfam" id="PF06537">
    <property type="entry name" value="DHOR"/>
    <property type="match status" value="2"/>
</dbReference>
<accession>A0ABY7YSY7</accession>
<keyword evidence="3 4" id="KW-0408">Iron</keyword>
<evidence type="ECO:0000256" key="2">
    <source>
        <dbReference type="ARBA" id="ARBA00022723"/>
    </source>
</evidence>
<evidence type="ECO:0000256" key="4">
    <source>
        <dbReference type="PROSITE-ProRule" id="PRU00433"/>
    </source>
</evidence>
<dbReference type="Proteomes" id="UP001222118">
    <property type="component" value="Chromosome"/>
</dbReference>
<organism evidence="6 7">
    <name type="scientific">Devosia rhodophyticola</name>
    <dbReference type="NCBI Taxonomy" id="3026423"/>
    <lineage>
        <taxon>Bacteria</taxon>
        <taxon>Pseudomonadati</taxon>
        <taxon>Pseudomonadota</taxon>
        <taxon>Alphaproteobacteria</taxon>
        <taxon>Hyphomicrobiales</taxon>
        <taxon>Devosiaceae</taxon>
        <taxon>Devosia</taxon>
    </lineage>
</organism>
<gene>
    <name evidence="6" type="ORF">PSQ90_08665</name>
</gene>
<feature type="domain" description="Cytochrome c" evidence="5">
    <location>
        <begin position="321"/>
        <end position="451"/>
    </location>
</feature>
<evidence type="ECO:0000256" key="1">
    <source>
        <dbReference type="ARBA" id="ARBA00022617"/>
    </source>
</evidence>
<sequence length="451" mass="47625">MIKSGPGFDRAGRLAIWLVVILLGGPVLAQATTNSRLSFSHLIAGLDSTFVAKFNYGRGIFEHQWSRSTHPDGTATGLGPFYNGVGCAQCHVRDGRGQPPGPDAPAISGFVMQLGVPVAANGPQTPDPRYGLQLQEQATAGVLPEGRITITYDDVPMQLGDTTVQLRSPNYEIVDLGYGPLAPDVRLGPRIAPPIFGLGFVAAIDADDIIANADEFDADGDGISGRANFVTDKASGALVLGRFGWKASAPSIRAQAERAAALDMGLSSPAHGDPDGDCMPGQGICEAEGSERPELDEQSVRLIEFYVSHLAIPASRDLQSIGAVAGREVFEAIGCAACHVPEFVTTGEDEVFKGKQIRPYSDFLLHDMGPDLADGITVGRASEAEWRTAPLWAIGLSAAVSGRETYLHDGRARTLSEAILWHGGEAAGARARFQGLSEGARQVLLEFIAAI</sequence>
<dbReference type="InterPro" id="IPR010538">
    <property type="entry name" value="DHOR"/>
</dbReference>
<dbReference type="PANTHER" id="PTHR30600:SF4">
    <property type="entry name" value="CYTOCHROME C DOMAIN-CONTAINING PROTEIN"/>
    <property type="match status" value="1"/>
</dbReference>
<keyword evidence="7" id="KW-1185">Reference proteome</keyword>
<dbReference type="SUPFAM" id="SSF46626">
    <property type="entry name" value="Cytochrome c"/>
    <property type="match status" value="1"/>
</dbReference>
<keyword evidence="1 4" id="KW-0349">Heme</keyword>
<dbReference type="Gene3D" id="1.10.760.10">
    <property type="entry name" value="Cytochrome c-like domain"/>
    <property type="match status" value="1"/>
</dbReference>
<dbReference type="EMBL" id="CP118247">
    <property type="protein sequence ID" value="WDR04424.1"/>
    <property type="molecule type" value="Genomic_DNA"/>
</dbReference>
<dbReference type="PIRSF" id="PIRSF028099">
    <property type="entry name" value="DUF1111"/>
    <property type="match status" value="1"/>
</dbReference>
<dbReference type="InterPro" id="IPR009056">
    <property type="entry name" value="Cyt_c-like_dom"/>
</dbReference>
<evidence type="ECO:0000313" key="7">
    <source>
        <dbReference type="Proteomes" id="UP001222118"/>
    </source>
</evidence>